<protein>
    <recommendedName>
        <fullName evidence="3">DUF2281 domain-containing protein</fullName>
    </recommendedName>
</protein>
<evidence type="ECO:0000313" key="1">
    <source>
        <dbReference type="EMBL" id="TRU33884.1"/>
    </source>
</evidence>
<dbReference type="AlphaFoldDB" id="A0A552EHD2"/>
<reference evidence="1 2" key="1">
    <citation type="submission" date="2019-01" db="EMBL/GenBank/DDBJ databases">
        <title>Coherence of Microcystis species and biogeography revealed through population genomics.</title>
        <authorList>
            <person name="Perez-Carrascal O.M."/>
            <person name="Terrat Y."/>
            <person name="Giani A."/>
            <person name="Fortin N."/>
            <person name="Tromas N."/>
            <person name="Shapiro B.J."/>
        </authorList>
    </citation>
    <scope>NUCLEOTIDE SEQUENCE [LARGE SCALE GENOMIC DNA]</scope>
    <source>
        <strain evidence="1">Ma_MB_S_20031200_S102</strain>
    </source>
</reference>
<accession>A0A552EHD2</accession>
<gene>
    <name evidence="1" type="ORF">EWV92_16540</name>
</gene>
<organism evidence="1 2">
    <name type="scientific">Microcystis aeruginosa Ma_MB_S_20031200_S102</name>
    <dbReference type="NCBI Taxonomy" id="2486254"/>
    <lineage>
        <taxon>Bacteria</taxon>
        <taxon>Bacillati</taxon>
        <taxon>Cyanobacteriota</taxon>
        <taxon>Cyanophyceae</taxon>
        <taxon>Oscillatoriophycideae</taxon>
        <taxon>Chroococcales</taxon>
        <taxon>Microcystaceae</taxon>
        <taxon>Microcystis</taxon>
    </lineage>
</organism>
<name>A0A552EHD2_MICAE</name>
<dbReference type="Proteomes" id="UP000317708">
    <property type="component" value="Unassembled WGS sequence"/>
</dbReference>
<evidence type="ECO:0000313" key="2">
    <source>
        <dbReference type="Proteomes" id="UP000317708"/>
    </source>
</evidence>
<sequence length="92" mass="10438">MNTKERLLQEIEQAPDSLIEETLNFLLSAKSSYAKSESNVGEAILKLLEEIPLDNDDLEKLPIDLANQHDYYLSRENLTTSRKTGTLSLNQD</sequence>
<dbReference type="EMBL" id="SFBI01000143">
    <property type="protein sequence ID" value="TRU33884.1"/>
    <property type="molecule type" value="Genomic_DNA"/>
</dbReference>
<proteinExistence type="predicted"/>
<evidence type="ECO:0008006" key="3">
    <source>
        <dbReference type="Google" id="ProtNLM"/>
    </source>
</evidence>
<comment type="caution">
    <text evidence="1">The sequence shown here is derived from an EMBL/GenBank/DDBJ whole genome shotgun (WGS) entry which is preliminary data.</text>
</comment>